<keyword evidence="2" id="KW-1185">Reference proteome</keyword>
<name>A0A1I2CJC0_9BACL</name>
<protein>
    <submittedName>
        <fullName evidence="1">Uncharacterized protein</fullName>
    </submittedName>
</protein>
<organism evidence="1 2">
    <name type="scientific">Paenibacillus algorifonticola</name>
    <dbReference type="NCBI Taxonomy" id="684063"/>
    <lineage>
        <taxon>Bacteria</taxon>
        <taxon>Bacillati</taxon>
        <taxon>Bacillota</taxon>
        <taxon>Bacilli</taxon>
        <taxon>Bacillales</taxon>
        <taxon>Paenibacillaceae</taxon>
        <taxon>Paenibacillus</taxon>
    </lineage>
</organism>
<evidence type="ECO:0000313" key="2">
    <source>
        <dbReference type="Proteomes" id="UP000183410"/>
    </source>
</evidence>
<dbReference type="AlphaFoldDB" id="A0A1I2CJC0"/>
<gene>
    <name evidence="1" type="ORF">SAMN04487969_10586</name>
</gene>
<accession>A0A1I2CJC0</accession>
<reference evidence="2" key="1">
    <citation type="submission" date="2016-10" db="EMBL/GenBank/DDBJ databases">
        <authorList>
            <person name="Varghese N."/>
            <person name="Submissions S."/>
        </authorList>
    </citation>
    <scope>NUCLEOTIDE SEQUENCE [LARGE SCALE GENOMIC DNA]</scope>
    <source>
        <strain evidence="2">CGMCC 1.10223</strain>
    </source>
</reference>
<dbReference type="EMBL" id="FONN01000005">
    <property type="protein sequence ID" value="SFE67913.1"/>
    <property type="molecule type" value="Genomic_DNA"/>
</dbReference>
<sequence length="72" mass="7971">MDAGFFNGRGMLDGEKESFCQQRLLLLAGGAPRWAVRMAVEECRLLFVLAEVGTCRLTRFALAAEETCSLML</sequence>
<proteinExistence type="predicted"/>
<dbReference type="Proteomes" id="UP000183410">
    <property type="component" value="Unassembled WGS sequence"/>
</dbReference>
<dbReference type="RefSeq" id="WP_046231557.1">
    <property type="nucleotide sequence ID" value="NZ_FONN01000005.1"/>
</dbReference>
<evidence type="ECO:0000313" key="1">
    <source>
        <dbReference type="EMBL" id="SFE67913.1"/>
    </source>
</evidence>